<feature type="region of interest" description="Disordered" evidence="1">
    <location>
        <begin position="1058"/>
        <end position="1155"/>
    </location>
</feature>
<accession>A0AAD3HHG0</accession>
<feature type="compositionally biased region" description="Low complexity" evidence="1">
    <location>
        <begin position="895"/>
        <end position="916"/>
    </location>
</feature>
<dbReference type="CDD" id="cd07389">
    <property type="entry name" value="MPP_PhoD"/>
    <property type="match status" value="1"/>
</dbReference>
<evidence type="ECO:0000313" key="4">
    <source>
        <dbReference type="Proteomes" id="UP001054857"/>
    </source>
</evidence>
<sequence>MDQQQPYLSGENTTPSGLHPHQGGPDPYLQANAYPGQDAHLQQPPLAAENQWSSAMNQEQQPSTSELPQQGPVPYPLAGPPNPEQGQQLASSSGAPLLSPQQLSDAVAGGSTARGNIRRLFGASATPQAPPQPTQQQAQQQPGDYQQQQPVAGAGTTSPERRGLLGLFGRSNTGGPPQQTPQQQGAAPPDQAAAATHQPASPQQPLLGAASSQQQALGTVPVVPPPSGLCSRPAPPVDEVARLQSSPLAASKFQSLNSPPVRGSASPQGAPLPGGAQARGNPGLAVDPAYSGPPPLHDRYGPYLRLAGYNPATRDYWLSVMMVVHQSRSPRPPLLKYTRSDSFHRQRDEVEAQRLSSYAGYNFWRWDLHLQLGPAPALVEYHVVCSADHFFTAHPRHHFHLPSAGQEWHWGFYSCNGFHDPVQEFEMRGIQPLWRDVLHMHRRNPLHVMFGGGDQLYCDDVWKVPSLQQWTSIRDKPSRNAHPFSQNMVNESFDFYFRNYTTHFGKEEFRDALACIPQVMLWDDHDIFDGWGSYPPELQNCAVFAGVYFVARKFYLLFQCHATEDTHRELNKGWGLTGLSWTRLLGGSTAVVGLDSRGERTRAQVVRPASWAAFQEQVAQLPAGVRHVVVVATVPLIYPSIPGVEEAMLALAGTGLMANALTAFLQKTGLSTQIISQFGEPELLDDLLDHWSSPSHEVEKYCLVRMMQDLAAARGFRFTLLCGDVHCAGVGCFQTMPKINLKMDHRYIPQVISSAIGNAPPPDGVIRALSASNKVKMLDAVTREKMSCIFENGTLLKAARNWCDVSTRLSDGALLFQLRVEHPLHREVHPATYDIAVPLLELPPGQYSRGPLAPAQLPPLPQPLLVKFHSEFVAAGVGLEAAQPLPPQPGGGEAQGQMQGQVQGQVHAHAVEEQQPQLPPPAPIPSPPQEQGFGLQSDVEQHDQQAQQQQQQQQLAPPPPPPAELPPMTATGSFPAIPPSPSNLSLQPLTLQSPYEQPLQAPASFAAPAAAAAPPTSPPAAVAPPAYPYGGVQAASYGYGAAAVYSSGSFGYGSGHMPQGGYPAPPQGPPPAHLPPMQPLQYPPQVPAGPYPQYPAPALGPVPGPYSVPPATSHPQFGAPPYPAHAGSFANPLPPPPPPYGAPAYPPTYTGAQGY</sequence>
<dbReference type="PANTHER" id="PTHR46689:SF1">
    <property type="entry name" value="PHOD-LIKE PHOSPHATASE DOMAIN-CONTAINING PROTEIN"/>
    <property type="match status" value="1"/>
</dbReference>
<dbReference type="SUPFAM" id="SSF56300">
    <property type="entry name" value="Metallo-dependent phosphatases"/>
    <property type="match status" value="1"/>
</dbReference>
<organism evidence="3 4">
    <name type="scientific">Astrephomene gubernaculifera</name>
    <dbReference type="NCBI Taxonomy" id="47775"/>
    <lineage>
        <taxon>Eukaryota</taxon>
        <taxon>Viridiplantae</taxon>
        <taxon>Chlorophyta</taxon>
        <taxon>core chlorophytes</taxon>
        <taxon>Chlorophyceae</taxon>
        <taxon>CS clade</taxon>
        <taxon>Chlamydomonadales</taxon>
        <taxon>Astrephomenaceae</taxon>
        <taxon>Astrephomene</taxon>
    </lineage>
</organism>
<dbReference type="InterPro" id="IPR018946">
    <property type="entry name" value="PhoD-like_MPP"/>
</dbReference>
<feature type="compositionally biased region" description="Pro residues" evidence="1">
    <location>
        <begin position="1063"/>
        <end position="1108"/>
    </location>
</feature>
<dbReference type="InterPro" id="IPR038607">
    <property type="entry name" value="PhoD-like_sf"/>
</dbReference>
<name>A0AAD3HHG0_9CHLO</name>
<feature type="compositionally biased region" description="Low complexity" evidence="1">
    <location>
        <begin position="944"/>
        <end position="955"/>
    </location>
</feature>
<dbReference type="PANTHER" id="PTHR46689">
    <property type="entry name" value="MEMBRANE PROTEIN, PUTATIVE-RELATED"/>
    <property type="match status" value="1"/>
</dbReference>
<gene>
    <name evidence="3" type="ORF">Agub_g1089</name>
</gene>
<feature type="compositionally biased region" description="Pro residues" evidence="1">
    <location>
        <begin position="956"/>
        <end position="965"/>
    </location>
</feature>
<proteinExistence type="predicted"/>
<dbReference type="EMBL" id="BMAR01000001">
    <property type="protein sequence ID" value="GFR40520.1"/>
    <property type="molecule type" value="Genomic_DNA"/>
</dbReference>
<evidence type="ECO:0000259" key="2">
    <source>
        <dbReference type="Pfam" id="PF19050"/>
    </source>
</evidence>
<evidence type="ECO:0000256" key="1">
    <source>
        <dbReference type="SAM" id="MobiDB-lite"/>
    </source>
</evidence>
<dbReference type="Pfam" id="PF19050">
    <property type="entry name" value="PhoD_2"/>
    <property type="match status" value="2"/>
</dbReference>
<reference evidence="3 4" key="1">
    <citation type="journal article" date="2021" name="Sci. Rep.">
        <title>Genome sequencing of the multicellular alga Astrephomene provides insights into convergent evolution of germ-soma differentiation.</title>
        <authorList>
            <person name="Yamashita S."/>
            <person name="Yamamoto K."/>
            <person name="Matsuzaki R."/>
            <person name="Suzuki S."/>
            <person name="Yamaguchi H."/>
            <person name="Hirooka S."/>
            <person name="Minakuchi Y."/>
            <person name="Miyagishima S."/>
            <person name="Kawachi M."/>
            <person name="Toyoda A."/>
            <person name="Nozaki H."/>
        </authorList>
    </citation>
    <scope>NUCLEOTIDE SEQUENCE [LARGE SCALE GENOMIC DNA]</scope>
    <source>
        <strain evidence="3 4">NIES-4017</strain>
    </source>
</reference>
<protein>
    <recommendedName>
        <fullName evidence="2">PhoD-like phosphatase domain-containing protein</fullName>
    </recommendedName>
</protein>
<feature type="compositionally biased region" description="Pro residues" evidence="1">
    <location>
        <begin position="71"/>
        <end position="83"/>
    </location>
</feature>
<feature type="compositionally biased region" description="Low complexity" evidence="1">
    <location>
        <begin position="173"/>
        <end position="205"/>
    </location>
</feature>
<dbReference type="InterPro" id="IPR029052">
    <property type="entry name" value="Metallo-depent_PP-like"/>
</dbReference>
<dbReference type="GO" id="GO:0016020">
    <property type="term" value="C:membrane"/>
    <property type="evidence" value="ECO:0007669"/>
    <property type="project" value="TreeGrafter"/>
</dbReference>
<feature type="compositionally biased region" description="Pro residues" evidence="1">
    <location>
        <begin position="917"/>
        <end position="928"/>
    </location>
</feature>
<keyword evidence="4" id="KW-1185">Reference proteome</keyword>
<dbReference type="AlphaFoldDB" id="A0AAD3HHG0"/>
<comment type="caution">
    <text evidence="3">The sequence shown here is derived from an EMBL/GenBank/DDBJ whole genome shotgun (WGS) entry which is preliminary data.</text>
</comment>
<dbReference type="Gene3D" id="3.60.21.70">
    <property type="entry name" value="PhoD-like phosphatase"/>
    <property type="match status" value="1"/>
</dbReference>
<feature type="domain" description="PhoD-like phosphatase" evidence="2">
    <location>
        <begin position="406"/>
        <end position="652"/>
    </location>
</feature>
<evidence type="ECO:0000313" key="3">
    <source>
        <dbReference type="EMBL" id="GFR40520.1"/>
    </source>
</evidence>
<dbReference type="Proteomes" id="UP001054857">
    <property type="component" value="Unassembled WGS sequence"/>
</dbReference>
<dbReference type="InterPro" id="IPR043904">
    <property type="entry name" value="PhoD_2-like"/>
</dbReference>
<feature type="compositionally biased region" description="Polar residues" evidence="1">
    <location>
        <begin position="50"/>
        <end position="68"/>
    </location>
</feature>
<feature type="compositionally biased region" description="Pro residues" evidence="1">
    <location>
        <begin position="1132"/>
        <end position="1146"/>
    </location>
</feature>
<feature type="domain" description="PhoD-like phosphatase" evidence="2">
    <location>
        <begin position="665"/>
        <end position="775"/>
    </location>
</feature>
<feature type="region of interest" description="Disordered" evidence="1">
    <location>
        <begin position="253"/>
        <end position="291"/>
    </location>
</feature>
<feature type="region of interest" description="Disordered" evidence="1">
    <location>
        <begin position="1"/>
        <end position="236"/>
    </location>
</feature>
<feature type="compositionally biased region" description="Low complexity" evidence="1">
    <location>
        <begin position="134"/>
        <end position="150"/>
    </location>
</feature>
<feature type="region of interest" description="Disordered" evidence="1">
    <location>
        <begin position="883"/>
        <end position="988"/>
    </location>
</feature>
<feature type="compositionally biased region" description="Low complexity" evidence="1">
    <location>
        <begin position="87"/>
        <end position="104"/>
    </location>
</feature>
<feature type="compositionally biased region" description="Polar residues" evidence="1">
    <location>
        <begin position="1"/>
        <end position="16"/>
    </location>
</feature>